<accession>A0A0M8MIY9</accession>
<dbReference type="STRING" id="1202724.AM493_11205"/>
<gene>
    <name evidence="1" type="ORF">AM493_11205</name>
</gene>
<evidence type="ECO:0000313" key="1">
    <source>
        <dbReference type="EMBL" id="KOS06538.1"/>
    </source>
</evidence>
<dbReference type="InterPro" id="IPR007709">
    <property type="entry name" value="N-FG_amidohydro"/>
</dbReference>
<dbReference type="Gene3D" id="3.40.630.40">
    <property type="entry name" value="Zn-dependent exopeptidases"/>
    <property type="match status" value="1"/>
</dbReference>
<dbReference type="Pfam" id="PF05013">
    <property type="entry name" value="FGase"/>
    <property type="match status" value="1"/>
</dbReference>
<dbReference type="EMBL" id="LIYD01000005">
    <property type="protein sequence ID" value="KOS06538.1"/>
    <property type="molecule type" value="Genomic_DNA"/>
</dbReference>
<dbReference type="AlphaFoldDB" id="A0A0M8MIY9"/>
<proteinExistence type="predicted"/>
<sequence>MDIFSITQPTGPKVPIIISSPHSGTFFPDDIKKRLRPNLAAAPDDTDWFIDRLYDFAPAMGITLIKANYSRWVIDLNRDPKSKPLYDDGRVITGLCTTTDFNGNPLYEYGEPDDAEIAQRVEKYYIPYHLKLAQLTQEMKQEFGKALLFDAHSIRKIVPGIRPEPFPELILGDNDGTSAWPQVIETAWQALQDKGYEAQHNHPFKGGYITRFFGRPQNRVHALQLEMAKTNYMDATETQYDEANANRIRAVLQNLFAQLIKAIEE</sequence>
<comment type="caution">
    <text evidence="1">The sequence shown here is derived from an EMBL/GenBank/DDBJ whole genome shotgun (WGS) entry which is preliminary data.</text>
</comment>
<dbReference type="RefSeq" id="WP_054408135.1">
    <property type="nucleotide sequence ID" value="NZ_FOYA01000001.1"/>
</dbReference>
<organism evidence="1 2">
    <name type="scientific">Flavobacterium akiainvivens</name>
    <dbReference type="NCBI Taxonomy" id="1202724"/>
    <lineage>
        <taxon>Bacteria</taxon>
        <taxon>Pseudomonadati</taxon>
        <taxon>Bacteroidota</taxon>
        <taxon>Flavobacteriia</taxon>
        <taxon>Flavobacteriales</taxon>
        <taxon>Flavobacteriaceae</taxon>
        <taxon>Flavobacterium</taxon>
    </lineage>
</organism>
<dbReference type="Proteomes" id="UP000037755">
    <property type="component" value="Unassembled WGS sequence"/>
</dbReference>
<reference evidence="1 2" key="1">
    <citation type="submission" date="2015-08" db="EMBL/GenBank/DDBJ databases">
        <title>Whole genome sequence of Flavobacterium akiainvivens IK-1T, from decaying Wikstroemia oahuensis, an endemic Hawaiian shrub.</title>
        <authorList>
            <person name="Wan X."/>
            <person name="Hou S."/>
            <person name="Saito J."/>
            <person name="Donachie S."/>
        </authorList>
    </citation>
    <scope>NUCLEOTIDE SEQUENCE [LARGE SCALE GENOMIC DNA]</scope>
    <source>
        <strain evidence="1 2">IK-1</strain>
    </source>
</reference>
<keyword evidence="2" id="KW-1185">Reference proteome</keyword>
<protein>
    <submittedName>
        <fullName evidence="1">N-formylglutamate deformylase</fullName>
    </submittedName>
</protein>
<name>A0A0M8MIY9_9FLAO</name>
<evidence type="ECO:0000313" key="2">
    <source>
        <dbReference type="Proteomes" id="UP000037755"/>
    </source>
</evidence>
<dbReference type="PATRIC" id="fig|1202724.3.peg.2326"/>
<dbReference type="SUPFAM" id="SSF53187">
    <property type="entry name" value="Zn-dependent exopeptidases"/>
    <property type="match status" value="1"/>
</dbReference>
<dbReference type="OrthoDB" id="8716700at2"/>